<feature type="transmembrane region" description="Helical" evidence="1">
    <location>
        <begin position="99"/>
        <end position="121"/>
    </location>
</feature>
<name>A0A2T0MAD3_9FLAO</name>
<dbReference type="RefSeq" id="WP_106145745.1">
    <property type="nucleotide sequence ID" value="NZ_PVYX01000002.1"/>
</dbReference>
<feature type="transmembrane region" description="Helical" evidence="1">
    <location>
        <begin position="253"/>
        <end position="279"/>
    </location>
</feature>
<dbReference type="GO" id="GO:0015128">
    <property type="term" value="F:gluconate transmembrane transporter activity"/>
    <property type="evidence" value="ECO:0007669"/>
    <property type="project" value="InterPro"/>
</dbReference>
<feature type="transmembrane region" description="Helical" evidence="1">
    <location>
        <begin position="133"/>
        <end position="154"/>
    </location>
</feature>
<dbReference type="OrthoDB" id="9787129at2"/>
<evidence type="ECO:0000313" key="3">
    <source>
        <dbReference type="Proteomes" id="UP000237640"/>
    </source>
</evidence>
<feature type="transmembrane region" description="Helical" evidence="1">
    <location>
        <begin position="414"/>
        <end position="440"/>
    </location>
</feature>
<feature type="transmembrane region" description="Helical" evidence="1">
    <location>
        <begin position="379"/>
        <end position="402"/>
    </location>
</feature>
<dbReference type="AlphaFoldDB" id="A0A2T0MAD3"/>
<dbReference type="InterPro" id="IPR003474">
    <property type="entry name" value="Glcn_transporter"/>
</dbReference>
<keyword evidence="1" id="KW-0812">Transmembrane</keyword>
<proteinExistence type="predicted"/>
<accession>A0A2T0MAD3</accession>
<evidence type="ECO:0000256" key="1">
    <source>
        <dbReference type="SAM" id="Phobius"/>
    </source>
</evidence>
<dbReference type="PIRSF" id="PIRSF002746">
    <property type="entry name" value="Gluconate_transporter"/>
    <property type="match status" value="1"/>
</dbReference>
<dbReference type="GO" id="GO:0005886">
    <property type="term" value="C:plasma membrane"/>
    <property type="evidence" value="ECO:0007669"/>
    <property type="project" value="TreeGrafter"/>
</dbReference>
<sequence length="441" mass="46066">MIFLILIGAIFFIILATVRFKMHPVLSLTIAAVAAGLFLGMSPADVVKSMGEGLGKTLSGIALVIAFGSIIGIYLEKTGATQILARTILKLVGDKKSPMAINLAGFVVSIPVFCDSGFIILSRLNKALSQKSGVPVLVFAIALSTGLYAAHVFVPPTPGPLAAAAILEADLGLVLLMGLGVAIPVSLTGYLWATFSGKSLKQSAVEKKMVREEPVEALSLSPFQAFLPLLVPILLIAMKSIVNHPSYPLGEGYIFLVLDFIGNPILALLIGVFFAFGLARKVPNAKKSDWVPEALKQAGSIVLITGAGGAFGAVLRTVDIAEVFNLSSISGWGSLLIIFAIAATLKTAQGSSTVSIITTSAIVAPLLTSFGLVSEADKALVVLAIGAGAMTVSHINDSYFWVVSQFSNMEVKTALKGFTLATFIQGLTGLIALMILHLILS</sequence>
<organism evidence="2 3">
    <name type="scientific">Flagellimonas meridianipacifica</name>
    <dbReference type="NCBI Taxonomy" id="1080225"/>
    <lineage>
        <taxon>Bacteria</taxon>
        <taxon>Pseudomonadati</taxon>
        <taxon>Bacteroidota</taxon>
        <taxon>Flavobacteriia</taxon>
        <taxon>Flavobacteriales</taxon>
        <taxon>Flavobacteriaceae</taxon>
        <taxon>Flagellimonas</taxon>
    </lineage>
</organism>
<comment type="caution">
    <text evidence="2">The sequence shown here is derived from an EMBL/GenBank/DDBJ whole genome shotgun (WGS) entry which is preliminary data.</text>
</comment>
<dbReference type="Pfam" id="PF02447">
    <property type="entry name" value="GntP_permease"/>
    <property type="match status" value="1"/>
</dbReference>
<dbReference type="PANTHER" id="PTHR30354:SF11">
    <property type="entry name" value="PERMEASE"/>
    <property type="match status" value="1"/>
</dbReference>
<feature type="transmembrane region" description="Helical" evidence="1">
    <location>
        <begin position="26"/>
        <end position="46"/>
    </location>
</feature>
<reference evidence="2 3" key="1">
    <citation type="submission" date="2018-03" db="EMBL/GenBank/DDBJ databases">
        <title>Genomic Encyclopedia of Archaeal and Bacterial Type Strains, Phase II (KMG-II): from individual species to whole genera.</title>
        <authorList>
            <person name="Goeker M."/>
        </authorList>
    </citation>
    <scope>NUCLEOTIDE SEQUENCE [LARGE SCALE GENOMIC DNA]</scope>
    <source>
        <strain evidence="2 3">DSM 25027</strain>
    </source>
</reference>
<evidence type="ECO:0000313" key="2">
    <source>
        <dbReference type="EMBL" id="PRX54471.1"/>
    </source>
</evidence>
<protein>
    <submittedName>
        <fullName evidence="2">GntP family gluconate:H+ symporter</fullName>
    </submittedName>
</protein>
<gene>
    <name evidence="2" type="ORF">CLV81_2872</name>
</gene>
<dbReference type="EMBL" id="PVYX01000002">
    <property type="protein sequence ID" value="PRX54471.1"/>
    <property type="molecule type" value="Genomic_DNA"/>
</dbReference>
<dbReference type="Proteomes" id="UP000237640">
    <property type="component" value="Unassembled WGS sequence"/>
</dbReference>
<keyword evidence="1" id="KW-0472">Membrane</keyword>
<feature type="transmembrane region" description="Helical" evidence="1">
    <location>
        <begin position="58"/>
        <end position="75"/>
    </location>
</feature>
<dbReference type="PANTHER" id="PTHR30354">
    <property type="entry name" value="GNT FAMILY GLUCONATE TRANSPORTER"/>
    <property type="match status" value="1"/>
</dbReference>
<feature type="transmembrane region" description="Helical" evidence="1">
    <location>
        <begin position="174"/>
        <end position="196"/>
    </location>
</feature>
<feature type="transmembrane region" description="Helical" evidence="1">
    <location>
        <begin position="324"/>
        <end position="345"/>
    </location>
</feature>
<dbReference type="NCBIfam" id="TIGR00791">
    <property type="entry name" value="gntP"/>
    <property type="match status" value="1"/>
</dbReference>
<feature type="transmembrane region" description="Helical" evidence="1">
    <location>
        <begin position="352"/>
        <end position="373"/>
    </location>
</feature>
<feature type="transmembrane region" description="Helical" evidence="1">
    <location>
        <begin position="217"/>
        <end position="241"/>
    </location>
</feature>
<keyword evidence="1" id="KW-1133">Transmembrane helix</keyword>
<keyword evidence="3" id="KW-1185">Reference proteome</keyword>